<gene>
    <name evidence="1" type="ORF">HGM15179_005863</name>
</gene>
<evidence type="ECO:0000313" key="2">
    <source>
        <dbReference type="Proteomes" id="UP000796761"/>
    </source>
</evidence>
<name>A0A8K1GNH3_9PASS</name>
<dbReference type="Proteomes" id="UP000796761">
    <property type="component" value="Unassembled WGS sequence"/>
</dbReference>
<dbReference type="OrthoDB" id="276744at2759"/>
<keyword evidence="2" id="KW-1185">Reference proteome</keyword>
<protein>
    <submittedName>
        <fullName evidence="1">Uncharacterized protein</fullName>
    </submittedName>
</protein>
<evidence type="ECO:0000313" key="1">
    <source>
        <dbReference type="EMBL" id="TRZ21233.1"/>
    </source>
</evidence>
<comment type="caution">
    <text evidence="1">The sequence shown here is derived from an EMBL/GenBank/DDBJ whole genome shotgun (WGS) entry which is preliminary data.</text>
</comment>
<accession>A0A8K1GNH3</accession>
<reference evidence="1" key="1">
    <citation type="submission" date="2019-04" db="EMBL/GenBank/DDBJ databases">
        <title>Genome assembly of Zosterops borbonicus 15179.</title>
        <authorList>
            <person name="Leroy T."/>
            <person name="Anselmetti Y."/>
            <person name="Tilak M.-K."/>
            <person name="Nabholz B."/>
        </authorList>
    </citation>
    <scope>NUCLEOTIDE SEQUENCE</scope>
    <source>
        <strain evidence="1">HGM_15179</strain>
        <tissue evidence="1">Muscle</tissue>
    </source>
</reference>
<organism evidence="1 2">
    <name type="scientific">Zosterops borbonicus</name>
    <dbReference type="NCBI Taxonomy" id="364589"/>
    <lineage>
        <taxon>Eukaryota</taxon>
        <taxon>Metazoa</taxon>
        <taxon>Chordata</taxon>
        <taxon>Craniata</taxon>
        <taxon>Vertebrata</taxon>
        <taxon>Euteleostomi</taxon>
        <taxon>Archelosauria</taxon>
        <taxon>Archosauria</taxon>
        <taxon>Dinosauria</taxon>
        <taxon>Saurischia</taxon>
        <taxon>Theropoda</taxon>
        <taxon>Coelurosauria</taxon>
        <taxon>Aves</taxon>
        <taxon>Neognathae</taxon>
        <taxon>Neoaves</taxon>
        <taxon>Telluraves</taxon>
        <taxon>Australaves</taxon>
        <taxon>Passeriformes</taxon>
        <taxon>Sylvioidea</taxon>
        <taxon>Zosteropidae</taxon>
        <taxon>Zosterops</taxon>
    </lineage>
</organism>
<sequence>MSQVAKQANAILTCVSDSVASRTRAGIVPLHSELVRPHLEPLDIFHCPPWAVECLEEGSGTGERSGVPYEEELREMGVFLLEKRRLKGDLITLLNHLRGGCIMET</sequence>
<dbReference type="EMBL" id="SWJQ01000129">
    <property type="protein sequence ID" value="TRZ21233.1"/>
    <property type="molecule type" value="Genomic_DNA"/>
</dbReference>
<proteinExistence type="predicted"/>
<dbReference type="AlphaFoldDB" id="A0A8K1GNH3"/>